<dbReference type="RefSeq" id="WP_188330043.1">
    <property type="nucleotide sequence ID" value="NZ_CP059491.1"/>
</dbReference>
<dbReference type="KEGG" id="gji:H1R19_06760"/>
<feature type="compositionally biased region" description="Basic and acidic residues" evidence="1">
    <location>
        <begin position="41"/>
        <end position="52"/>
    </location>
</feature>
<proteinExistence type="predicted"/>
<accession>A0A7D7QJ59</accession>
<feature type="region of interest" description="Disordered" evidence="1">
    <location>
        <begin position="39"/>
        <end position="63"/>
    </location>
</feature>
<evidence type="ECO:0000313" key="3">
    <source>
        <dbReference type="Proteomes" id="UP000515663"/>
    </source>
</evidence>
<reference evidence="3" key="1">
    <citation type="submission" date="2020-07" db="EMBL/GenBank/DDBJ databases">
        <title>novel species isolated from the respiratory tract of Marmot.</title>
        <authorList>
            <person name="Zhang G."/>
        </authorList>
    </citation>
    <scope>NUCLEOTIDE SEQUENCE [LARGE SCALE GENOMIC DNA]</scope>
    <source>
        <strain evidence="3">686</strain>
    </source>
</reference>
<gene>
    <name evidence="2" type="ORF">H1R19_06760</name>
</gene>
<name>A0A7D7QJ59_9ACTN</name>
<evidence type="ECO:0000313" key="2">
    <source>
        <dbReference type="EMBL" id="QMT02824.1"/>
    </source>
</evidence>
<dbReference type="AlphaFoldDB" id="A0A7D7QJ59"/>
<dbReference type="Proteomes" id="UP000515663">
    <property type="component" value="Chromosome"/>
</dbReference>
<protein>
    <submittedName>
        <fullName evidence="2">Uncharacterized protein</fullName>
    </submittedName>
</protein>
<organism evidence="2 3">
    <name type="scientific">Gordonia jinghuaiqii</name>
    <dbReference type="NCBI Taxonomy" id="2758710"/>
    <lineage>
        <taxon>Bacteria</taxon>
        <taxon>Bacillati</taxon>
        <taxon>Actinomycetota</taxon>
        <taxon>Actinomycetes</taxon>
        <taxon>Mycobacteriales</taxon>
        <taxon>Gordoniaceae</taxon>
        <taxon>Gordonia</taxon>
    </lineage>
</organism>
<evidence type="ECO:0000256" key="1">
    <source>
        <dbReference type="SAM" id="MobiDB-lite"/>
    </source>
</evidence>
<dbReference type="EMBL" id="CP059491">
    <property type="protein sequence ID" value="QMT02824.1"/>
    <property type="molecule type" value="Genomic_DNA"/>
</dbReference>
<sequence length="63" mass="6945">MTTVPAADSSVVTEVACNVRPLDAGLDNEPRWQTAGPALRARVESGRRESPRWSRSFLTQPIH</sequence>
<keyword evidence="3" id="KW-1185">Reference proteome</keyword>